<evidence type="ECO:0000256" key="13">
    <source>
        <dbReference type="ARBA" id="ARBA00034078"/>
    </source>
</evidence>
<dbReference type="EMBL" id="FPKX01000005">
    <property type="protein sequence ID" value="SFZ97402.1"/>
    <property type="molecule type" value="Genomic_DNA"/>
</dbReference>
<dbReference type="SUPFAM" id="SSF54292">
    <property type="entry name" value="2Fe-2S ferredoxin-like"/>
    <property type="match status" value="1"/>
</dbReference>
<comment type="cofactor">
    <cofactor evidence="13">
        <name>[2Fe-2S] cluster</name>
        <dbReference type="ChEBI" id="CHEBI:190135"/>
    </cofactor>
</comment>
<dbReference type="GO" id="GO:0046872">
    <property type="term" value="F:metal ion binding"/>
    <property type="evidence" value="ECO:0007669"/>
    <property type="project" value="UniProtKB-KW"/>
</dbReference>
<dbReference type="InterPro" id="IPR036010">
    <property type="entry name" value="2Fe-2S_ferredoxin-like_sf"/>
</dbReference>
<evidence type="ECO:0000256" key="2">
    <source>
        <dbReference type="ARBA" id="ARBA00004370"/>
    </source>
</evidence>
<evidence type="ECO:0000256" key="6">
    <source>
        <dbReference type="ARBA" id="ARBA00022719"/>
    </source>
</evidence>
<evidence type="ECO:0000256" key="10">
    <source>
        <dbReference type="ARBA" id="ARBA00023014"/>
    </source>
</evidence>
<organism evidence="17">
    <name type="scientific">hydrothermal vent metagenome</name>
    <dbReference type="NCBI Taxonomy" id="652676"/>
    <lineage>
        <taxon>unclassified sequences</taxon>
        <taxon>metagenomes</taxon>
        <taxon>ecological metagenomes</taxon>
    </lineage>
</organism>
<dbReference type="InterPro" id="IPR054351">
    <property type="entry name" value="NADH_UbQ_OxRdtase_ferredoxin"/>
</dbReference>
<evidence type="ECO:0000259" key="14">
    <source>
        <dbReference type="PROSITE" id="PS51085"/>
    </source>
</evidence>
<evidence type="ECO:0000259" key="15">
    <source>
        <dbReference type="PROSITE" id="PS51669"/>
    </source>
</evidence>
<keyword evidence="4" id="KW-0004">4Fe-4S</keyword>
<dbReference type="GO" id="GO:0016020">
    <property type="term" value="C:membrane"/>
    <property type="evidence" value="ECO:0007669"/>
    <property type="project" value="UniProtKB-SubCell"/>
</dbReference>
<keyword evidence="7" id="KW-0479">Metal-binding</keyword>
<evidence type="ECO:0000313" key="17">
    <source>
        <dbReference type="EMBL" id="SFZ97402.1"/>
    </source>
</evidence>
<dbReference type="InterPro" id="IPR000283">
    <property type="entry name" value="NADH_UbQ_OxRdtase_75kDa_su_CS"/>
</dbReference>
<name>A0A1W1EBJ2_9ZZZZ</name>
<evidence type="ECO:0000256" key="5">
    <source>
        <dbReference type="ARBA" id="ARBA00022714"/>
    </source>
</evidence>
<evidence type="ECO:0000256" key="9">
    <source>
        <dbReference type="ARBA" id="ARBA00023004"/>
    </source>
</evidence>
<dbReference type="PANTHER" id="PTHR43105:SF10">
    <property type="entry name" value="NADH-QUINONE OXIDOREDUCTASE SUBUNIT G"/>
    <property type="match status" value="1"/>
</dbReference>
<dbReference type="PROSITE" id="PS00643">
    <property type="entry name" value="COMPLEX1_75K_3"/>
    <property type="match status" value="1"/>
</dbReference>
<dbReference type="Gene3D" id="3.30.70.20">
    <property type="match status" value="1"/>
</dbReference>
<keyword evidence="5" id="KW-0001">2Fe-2S</keyword>
<keyword evidence="12" id="KW-0472">Membrane</keyword>
<evidence type="ECO:0000259" key="16">
    <source>
        <dbReference type="PROSITE" id="PS51839"/>
    </source>
</evidence>
<dbReference type="GO" id="GO:0016491">
    <property type="term" value="F:oxidoreductase activity"/>
    <property type="evidence" value="ECO:0007669"/>
    <property type="project" value="UniProtKB-KW"/>
</dbReference>
<dbReference type="SUPFAM" id="SSF54862">
    <property type="entry name" value="4Fe-4S ferredoxins"/>
    <property type="match status" value="1"/>
</dbReference>
<reference evidence="17" key="1">
    <citation type="submission" date="2016-10" db="EMBL/GenBank/DDBJ databases">
        <authorList>
            <person name="de Groot N.N."/>
        </authorList>
    </citation>
    <scope>NUCLEOTIDE SEQUENCE</scope>
</reference>
<feature type="domain" description="4Fe-4S Mo/W bis-MGD-type" evidence="15">
    <location>
        <begin position="220"/>
        <end position="281"/>
    </location>
</feature>
<dbReference type="PROSITE" id="PS51085">
    <property type="entry name" value="2FE2S_FER_2"/>
    <property type="match status" value="1"/>
</dbReference>
<dbReference type="Pfam" id="PF22117">
    <property type="entry name" value="Fer4_Nqo3"/>
    <property type="match status" value="1"/>
</dbReference>
<dbReference type="EC" id="1.6.5.3" evidence="17"/>
<dbReference type="Gene3D" id="3.10.20.740">
    <property type="match status" value="1"/>
</dbReference>
<comment type="cofactor">
    <cofactor evidence="1">
        <name>[4Fe-4S] cluster</name>
        <dbReference type="ChEBI" id="CHEBI:49883"/>
    </cofactor>
</comment>
<keyword evidence="10" id="KW-0411">Iron-sulfur</keyword>
<keyword evidence="6" id="KW-0874">Quinone</keyword>
<dbReference type="PROSITE" id="PS51839">
    <property type="entry name" value="4FE4S_HC3"/>
    <property type="match status" value="1"/>
</dbReference>
<keyword evidence="17" id="KW-0830">Ubiquinone</keyword>
<evidence type="ECO:0000256" key="1">
    <source>
        <dbReference type="ARBA" id="ARBA00001966"/>
    </source>
</evidence>
<feature type="domain" description="4Fe-4S His(Cys)3-ligated-type" evidence="16">
    <location>
        <begin position="81"/>
        <end position="120"/>
    </location>
</feature>
<dbReference type="SUPFAM" id="SSF53706">
    <property type="entry name" value="Formate dehydrogenase/DMSO reductase, domains 1-3"/>
    <property type="match status" value="1"/>
</dbReference>
<proteinExistence type="inferred from homology"/>
<dbReference type="Pfam" id="PF10588">
    <property type="entry name" value="NADH-G_4Fe-4S_3"/>
    <property type="match status" value="1"/>
</dbReference>
<dbReference type="InterPro" id="IPR019574">
    <property type="entry name" value="NADH_UbQ_OxRdtase_Gsu_4Fe4S-bd"/>
</dbReference>
<dbReference type="PROSITE" id="PS00641">
    <property type="entry name" value="COMPLEX1_75K_1"/>
    <property type="match status" value="1"/>
</dbReference>
<gene>
    <name evidence="17" type="ORF">MNB_SV-5-1721</name>
</gene>
<keyword evidence="17" id="KW-0560">Oxidoreductase</keyword>
<comment type="subcellular location">
    <subcellularLocation>
        <location evidence="2">Membrane</location>
    </subcellularLocation>
</comment>
<accession>A0A1W1EBJ2</accession>
<dbReference type="Pfam" id="PF04879">
    <property type="entry name" value="Molybdop_Fe4S4"/>
    <property type="match status" value="1"/>
</dbReference>
<comment type="similarity">
    <text evidence="3">Belongs to the complex I 75 kDa subunit family.</text>
</comment>
<dbReference type="GO" id="GO:0048038">
    <property type="term" value="F:quinone binding"/>
    <property type="evidence" value="ECO:0007669"/>
    <property type="project" value="UniProtKB-KW"/>
</dbReference>
<dbReference type="GO" id="GO:0051537">
    <property type="term" value="F:2 iron, 2 sulfur cluster binding"/>
    <property type="evidence" value="ECO:0007669"/>
    <property type="project" value="UniProtKB-KW"/>
</dbReference>
<dbReference type="InterPro" id="IPR006963">
    <property type="entry name" value="Mopterin_OxRdtase_4Fe-4S_dom"/>
</dbReference>
<dbReference type="GO" id="GO:0051539">
    <property type="term" value="F:4 iron, 4 sulfur cluster binding"/>
    <property type="evidence" value="ECO:0007669"/>
    <property type="project" value="UniProtKB-KW"/>
</dbReference>
<sequence>MSKMIELIVDNKKYSVKEGSLLIDLLIKEEIKVPYFCYHEALGADGNCRMCMVEIEGQKRPQIACDTLVKEGMEVRSTGTNIEKVRTDILELELINHPVDCPTCDQAGECSLQDFYMDYGLHDSKITIPEKVKHLKKIDLGSNVMLDQERCVLCARCTRFTTDITKTNELGIIGRGDHARVSTAPGRKLDNPYAMNVVDLCPVGALTSKDFRFKQRVWFLKTAESVCHGCAKGCNIFIDHNKMKYQDDVIYRFRPRRNDDVNGFFMCDEGRLSYKELQTNRQEDILLNNSIVSEERVIEELNNLIKIHKGNINILMDANLYTEEMETIVDFAKTIDAKVYAPLDVYIDESFKDDMLKSSNRASNSKTIEKMDIETTLPENSGLLINFNHPSTANADKKVSFRTHKSASEDIILPLASFADTEGHVCNEDGIVQKCEKALNRNNPSPTVIEWIEKVMS</sequence>
<dbReference type="Pfam" id="PF13510">
    <property type="entry name" value="Fer2_4"/>
    <property type="match status" value="1"/>
</dbReference>
<evidence type="ECO:0000256" key="4">
    <source>
        <dbReference type="ARBA" id="ARBA00022485"/>
    </source>
</evidence>
<evidence type="ECO:0000256" key="7">
    <source>
        <dbReference type="ARBA" id="ARBA00022723"/>
    </source>
</evidence>
<evidence type="ECO:0000256" key="3">
    <source>
        <dbReference type="ARBA" id="ARBA00005404"/>
    </source>
</evidence>
<dbReference type="InterPro" id="IPR001041">
    <property type="entry name" value="2Fe-2S_ferredoxin-type"/>
</dbReference>
<dbReference type="PROSITE" id="PS51669">
    <property type="entry name" value="4FE4S_MOW_BIS_MGD"/>
    <property type="match status" value="1"/>
</dbReference>
<evidence type="ECO:0000256" key="8">
    <source>
        <dbReference type="ARBA" id="ARBA00022967"/>
    </source>
</evidence>
<dbReference type="GO" id="GO:0008137">
    <property type="term" value="F:NADH dehydrogenase (ubiquinone) activity"/>
    <property type="evidence" value="ECO:0007669"/>
    <property type="project" value="InterPro"/>
</dbReference>
<keyword evidence="9" id="KW-0408">Iron</keyword>
<dbReference type="CDD" id="cd00207">
    <property type="entry name" value="fer2"/>
    <property type="match status" value="1"/>
</dbReference>
<dbReference type="FunFam" id="3.30.70.20:FF:000002">
    <property type="entry name" value="NADH-ubiquinone oxidoreductase 75 kDa subunit"/>
    <property type="match status" value="1"/>
</dbReference>
<dbReference type="Gene3D" id="2.20.25.90">
    <property type="entry name" value="ADC-like domains"/>
    <property type="match status" value="1"/>
</dbReference>
<keyword evidence="11" id="KW-0520">NAD</keyword>
<dbReference type="SMART" id="SM00929">
    <property type="entry name" value="NADH-G_4Fe-4S_3"/>
    <property type="match status" value="1"/>
</dbReference>
<dbReference type="InterPro" id="IPR050123">
    <property type="entry name" value="Prok_molybdopt-oxidoreductase"/>
</dbReference>
<evidence type="ECO:0000256" key="11">
    <source>
        <dbReference type="ARBA" id="ARBA00023027"/>
    </source>
</evidence>
<dbReference type="GO" id="GO:0042773">
    <property type="term" value="P:ATP synthesis coupled electron transport"/>
    <property type="evidence" value="ECO:0007669"/>
    <property type="project" value="InterPro"/>
</dbReference>
<feature type="domain" description="2Fe-2S ferredoxin-type" evidence="14">
    <location>
        <begin position="3"/>
        <end position="81"/>
    </location>
</feature>
<keyword evidence="8" id="KW-1278">Translocase</keyword>
<dbReference type="AlphaFoldDB" id="A0A1W1EBJ2"/>
<dbReference type="FunFam" id="3.10.20.740:FF:000004">
    <property type="entry name" value="NADH-quinone oxidoreductase"/>
    <property type="match status" value="1"/>
</dbReference>
<evidence type="ECO:0000256" key="12">
    <source>
        <dbReference type="ARBA" id="ARBA00023136"/>
    </source>
</evidence>
<protein>
    <submittedName>
        <fullName evidence="17">NADH-ubiquinone oxidoreductase chain G</fullName>
        <ecNumber evidence="17">1.6.5.3</ecNumber>
    </submittedName>
</protein>
<dbReference type="PANTHER" id="PTHR43105">
    <property type="entry name" value="RESPIRATORY NITRATE REDUCTASE"/>
    <property type="match status" value="1"/>
</dbReference>